<dbReference type="InterPro" id="IPR000847">
    <property type="entry name" value="LysR_HTH_N"/>
</dbReference>
<dbReference type="InterPro" id="IPR036390">
    <property type="entry name" value="WH_DNA-bd_sf"/>
</dbReference>
<dbReference type="Gene3D" id="3.40.190.290">
    <property type="match status" value="1"/>
</dbReference>
<dbReference type="EMBL" id="CP028941">
    <property type="protein sequence ID" value="QKM62473.1"/>
    <property type="molecule type" value="Genomic_DNA"/>
</dbReference>
<name>A0A6M9Q2E8_9BURK</name>
<dbReference type="SUPFAM" id="SSF53850">
    <property type="entry name" value="Periplasmic binding protein-like II"/>
    <property type="match status" value="1"/>
</dbReference>
<sequence length="289" mass="31588">MSIRALRAFLAFNQLGTVAAAAKSVHQSSAAVSVQLKLLEERLGGSLFHRTQRSLSLTSLGYRLLPVAEQILTLHSEMLALSQPSKPAGKLTIGVINSALIGVLPPILQNLKIESPDLDIRIMAGISPTLFTQVQDGILDAAIITRPPKSITTDLMIRPLYTEPFALVMAKTMPYTQLAKILEAQPYIAFDRSTWVGGKAEQFIQKLGIKTHVVMELDSQEAIISLIKHGIGVSVLPIQPGSEVSNDKTLQFISLSGLHRDVVFVEKKDHPHAHLTSKLMDAYVNWSES</sequence>
<dbReference type="RefSeq" id="WP_173942626.1">
    <property type="nucleotide sequence ID" value="NZ_CBCSCD010000001.1"/>
</dbReference>
<proteinExistence type="inferred from homology"/>
<dbReference type="PANTHER" id="PTHR30126:SF94">
    <property type="entry name" value="LYSR FAMILY TRANSCRIPTIONAL REGULATOR"/>
    <property type="match status" value="1"/>
</dbReference>
<accession>A0A6M9Q2E8</accession>
<dbReference type="Gene3D" id="1.10.10.10">
    <property type="entry name" value="Winged helix-like DNA-binding domain superfamily/Winged helix DNA-binding domain"/>
    <property type="match status" value="1"/>
</dbReference>
<dbReference type="InterPro" id="IPR005119">
    <property type="entry name" value="LysR_subst-bd"/>
</dbReference>
<dbReference type="Proteomes" id="UP000500806">
    <property type="component" value="Chromosome"/>
</dbReference>
<dbReference type="KEGG" id="pani:DCO16_04980"/>
<dbReference type="PANTHER" id="PTHR30126">
    <property type="entry name" value="HTH-TYPE TRANSCRIPTIONAL REGULATOR"/>
    <property type="match status" value="1"/>
</dbReference>
<keyword evidence="2" id="KW-0805">Transcription regulation</keyword>
<dbReference type="AlphaFoldDB" id="A0A6M9Q2E8"/>
<keyword evidence="3" id="KW-0238">DNA-binding</keyword>
<dbReference type="SUPFAM" id="SSF46785">
    <property type="entry name" value="Winged helix' DNA-binding domain"/>
    <property type="match status" value="1"/>
</dbReference>
<dbReference type="Pfam" id="PF00126">
    <property type="entry name" value="HTH_1"/>
    <property type="match status" value="1"/>
</dbReference>
<gene>
    <name evidence="6" type="ORF">DCO16_04980</name>
</gene>
<evidence type="ECO:0000256" key="2">
    <source>
        <dbReference type="ARBA" id="ARBA00023015"/>
    </source>
</evidence>
<organism evidence="6 7">
    <name type="scientific">Polynucleobacter antarcticus</name>
    <dbReference type="NCBI Taxonomy" id="1743162"/>
    <lineage>
        <taxon>Bacteria</taxon>
        <taxon>Pseudomonadati</taxon>
        <taxon>Pseudomonadota</taxon>
        <taxon>Betaproteobacteria</taxon>
        <taxon>Burkholderiales</taxon>
        <taxon>Burkholderiaceae</taxon>
        <taxon>Polynucleobacter</taxon>
    </lineage>
</organism>
<keyword evidence="4" id="KW-0804">Transcription</keyword>
<protein>
    <submittedName>
        <fullName evidence="6">LysR family transcriptional regulator</fullName>
    </submittedName>
</protein>
<evidence type="ECO:0000313" key="7">
    <source>
        <dbReference type="Proteomes" id="UP000500806"/>
    </source>
</evidence>
<dbReference type="PROSITE" id="PS50931">
    <property type="entry name" value="HTH_LYSR"/>
    <property type="match status" value="1"/>
</dbReference>
<evidence type="ECO:0000256" key="4">
    <source>
        <dbReference type="ARBA" id="ARBA00023163"/>
    </source>
</evidence>
<reference evidence="6 7" key="1">
    <citation type="submission" date="2018-04" db="EMBL/GenBank/DDBJ databases">
        <title>Polynucleobacter sp. LimPoW16 genome.</title>
        <authorList>
            <person name="Hahn M.W."/>
        </authorList>
    </citation>
    <scope>NUCLEOTIDE SEQUENCE [LARGE SCALE GENOMIC DNA]</scope>
    <source>
        <strain evidence="6 7">LimPoW16</strain>
    </source>
</reference>
<evidence type="ECO:0000256" key="3">
    <source>
        <dbReference type="ARBA" id="ARBA00023125"/>
    </source>
</evidence>
<evidence type="ECO:0000313" key="6">
    <source>
        <dbReference type="EMBL" id="QKM62473.1"/>
    </source>
</evidence>
<dbReference type="GO" id="GO:0000976">
    <property type="term" value="F:transcription cis-regulatory region binding"/>
    <property type="evidence" value="ECO:0007669"/>
    <property type="project" value="TreeGrafter"/>
</dbReference>
<evidence type="ECO:0000256" key="1">
    <source>
        <dbReference type="ARBA" id="ARBA00009437"/>
    </source>
</evidence>
<feature type="domain" description="HTH lysR-type" evidence="5">
    <location>
        <begin position="1"/>
        <end position="58"/>
    </location>
</feature>
<dbReference type="Pfam" id="PF03466">
    <property type="entry name" value="LysR_substrate"/>
    <property type="match status" value="1"/>
</dbReference>
<keyword evidence="7" id="KW-1185">Reference proteome</keyword>
<comment type="similarity">
    <text evidence="1">Belongs to the LysR transcriptional regulatory family.</text>
</comment>
<dbReference type="GO" id="GO:0003700">
    <property type="term" value="F:DNA-binding transcription factor activity"/>
    <property type="evidence" value="ECO:0007669"/>
    <property type="project" value="InterPro"/>
</dbReference>
<dbReference type="InterPro" id="IPR036388">
    <property type="entry name" value="WH-like_DNA-bd_sf"/>
</dbReference>
<evidence type="ECO:0000259" key="5">
    <source>
        <dbReference type="PROSITE" id="PS50931"/>
    </source>
</evidence>